<evidence type="ECO:0000313" key="4">
    <source>
        <dbReference type="Proteomes" id="UP000613580"/>
    </source>
</evidence>
<dbReference type="EMBL" id="JACAZE010000032">
    <property type="protein sequence ID" value="KAF7288697.1"/>
    <property type="molecule type" value="Genomic_DNA"/>
</dbReference>
<accession>A0A8H6RXH5</accession>
<feature type="compositionally biased region" description="Polar residues" evidence="1">
    <location>
        <begin position="197"/>
        <end position="211"/>
    </location>
</feature>
<keyword evidence="2" id="KW-1133">Transmembrane helix</keyword>
<reference evidence="3" key="1">
    <citation type="submission" date="2020-05" db="EMBL/GenBank/DDBJ databases">
        <title>Mycena genomes resolve the evolution of fungal bioluminescence.</title>
        <authorList>
            <person name="Tsai I.J."/>
        </authorList>
    </citation>
    <scope>NUCLEOTIDE SEQUENCE</scope>
    <source>
        <strain evidence="3">110903Hualien_Pintung</strain>
    </source>
</reference>
<keyword evidence="4" id="KW-1185">Reference proteome</keyword>
<organism evidence="3 4">
    <name type="scientific">Mycena chlorophos</name>
    <name type="common">Agaric fungus</name>
    <name type="synonym">Agaricus chlorophos</name>
    <dbReference type="NCBI Taxonomy" id="658473"/>
    <lineage>
        <taxon>Eukaryota</taxon>
        <taxon>Fungi</taxon>
        <taxon>Dikarya</taxon>
        <taxon>Basidiomycota</taxon>
        <taxon>Agaricomycotina</taxon>
        <taxon>Agaricomycetes</taxon>
        <taxon>Agaricomycetidae</taxon>
        <taxon>Agaricales</taxon>
        <taxon>Marasmiineae</taxon>
        <taxon>Mycenaceae</taxon>
        <taxon>Mycena</taxon>
    </lineage>
</organism>
<dbReference type="Proteomes" id="UP000613580">
    <property type="component" value="Unassembled WGS sequence"/>
</dbReference>
<feature type="region of interest" description="Disordered" evidence="1">
    <location>
        <begin position="176"/>
        <end position="235"/>
    </location>
</feature>
<evidence type="ECO:0000256" key="1">
    <source>
        <dbReference type="SAM" id="MobiDB-lite"/>
    </source>
</evidence>
<evidence type="ECO:0000256" key="2">
    <source>
        <dbReference type="SAM" id="Phobius"/>
    </source>
</evidence>
<protein>
    <submittedName>
        <fullName evidence="3">Uncharacterized protein</fullName>
    </submittedName>
</protein>
<name>A0A8H6RXH5_MYCCL</name>
<sequence>MKPLRLASIHLWSSNLDRQRCRRVSLLCSPKTHLVALAEREVFTETCFSILSWKLIFSARNFVLLAYTQSVHAEEPYSPRLQIATTVHCSVSYCSAIPANRCVGLVPDRLCGGINAGPGQPTCSNTRSSSSLNAFLPLFVLQVMRISFTLFLFASVAFVGAAPLLEADSLGFSSREKAKVDDANSSNTAPPWRRIATRTTTIKPRGTSNPIPTVAGGSADAPGWRGNGPISASQA</sequence>
<comment type="caution">
    <text evidence="3">The sequence shown here is derived from an EMBL/GenBank/DDBJ whole genome shotgun (WGS) entry which is preliminary data.</text>
</comment>
<proteinExistence type="predicted"/>
<keyword evidence="2" id="KW-0812">Transmembrane</keyword>
<dbReference type="AlphaFoldDB" id="A0A8H6RXH5"/>
<gene>
    <name evidence="3" type="ORF">HMN09_01375700</name>
</gene>
<feature type="transmembrane region" description="Helical" evidence="2">
    <location>
        <begin position="134"/>
        <end position="165"/>
    </location>
</feature>
<evidence type="ECO:0000313" key="3">
    <source>
        <dbReference type="EMBL" id="KAF7288697.1"/>
    </source>
</evidence>
<keyword evidence="2" id="KW-0472">Membrane</keyword>